<evidence type="ECO:0000256" key="2">
    <source>
        <dbReference type="ARBA" id="ARBA00007556"/>
    </source>
</evidence>
<keyword evidence="3" id="KW-0813">Transport</keyword>
<dbReference type="InterPro" id="IPR030802">
    <property type="entry name" value="Permease_MalE"/>
</dbReference>
<feature type="transmembrane region" description="Helical" evidence="7">
    <location>
        <begin position="154"/>
        <end position="183"/>
    </location>
</feature>
<feature type="transmembrane region" description="Helical" evidence="7">
    <location>
        <begin position="12"/>
        <end position="36"/>
    </location>
</feature>
<dbReference type="RefSeq" id="WP_240475468.1">
    <property type="nucleotide sequence ID" value="NZ_CP012332.1"/>
</dbReference>
<comment type="similarity">
    <text evidence="2 7">Belongs to the MlaE permease family.</text>
</comment>
<evidence type="ECO:0000313" key="8">
    <source>
        <dbReference type="EMBL" id="AKU91289.1"/>
    </source>
</evidence>
<gene>
    <name evidence="8" type="ORF">AKJ08_1676</name>
</gene>
<accession>A0A0K1PDU9</accession>
<evidence type="ECO:0000256" key="6">
    <source>
        <dbReference type="ARBA" id="ARBA00023136"/>
    </source>
</evidence>
<keyword evidence="4 7" id="KW-0812">Transmembrane</keyword>
<evidence type="ECO:0000256" key="7">
    <source>
        <dbReference type="RuleBase" id="RU362044"/>
    </source>
</evidence>
<feature type="transmembrane region" description="Helical" evidence="7">
    <location>
        <begin position="56"/>
        <end position="78"/>
    </location>
</feature>
<feature type="transmembrane region" description="Helical" evidence="7">
    <location>
        <begin position="236"/>
        <end position="258"/>
    </location>
</feature>
<dbReference type="Proteomes" id="UP000055590">
    <property type="component" value="Chromosome"/>
</dbReference>
<dbReference type="EMBL" id="CP012332">
    <property type="protein sequence ID" value="AKU91289.1"/>
    <property type="molecule type" value="Genomic_DNA"/>
</dbReference>
<dbReference type="PATRIC" id="fig|1391653.3.peg.1758"/>
<keyword evidence="5 7" id="KW-1133">Transmembrane helix</keyword>
<proteinExistence type="inferred from homology"/>
<evidence type="ECO:0000313" key="9">
    <source>
        <dbReference type="Proteomes" id="UP000055590"/>
    </source>
</evidence>
<dbReference type="AlphaFoldDB" id="A0A0K1PDU9"/>
<dbReference type="KEGG" id="vin:AKJ08_1676"/>
<feature type="transmembrane region" description="Helical" evidence="7">
    <location>
        <begin position="203"/>
        <end position="224"/>
    </location>
</feature>
<dbReference type="GO" id="GO:0043190">
    <property type="term" value="C:ATP-binding cassette (ABC) transporter complex"/>
    <property type="evidence" value="ECO:0007669"/>
    <property type="project" value="InterPro"/>
</dbReference>
<sequence length="269" mass="28195">MKSILRSIAAVLGYIGDGVLLVLSDLGGMAILATKVAIQAIRPPYRLGNFLSSFEAIGVGSISVVVLTAIFTGAVFGVQTTLAFRMFNAQGLVGAAVALSLTRELAPVLTGLMVTGRAGSAIATELGSMRVTEQIDALATMAVNPLHYLLVPRVIAGLLALPILTMIFDVVGVFGAYVVAVLMEGISEAEFWSRIQSWVDLEDVFGGLVKAAVFGLVISLSACFKGFYAGGGAKGVGVATTQAVVMSSVLILVLDYWLTNLMMGWWSRV</sequence>
<keyword evidence="6 7" id="KW-0472">Membrane</keyword>
<dbReference type="PANTHER" id="PTHR30188">
    <property type="entry name" value="ABC TRANSPORTER PERMEASE PROTEIN-RELATED"/>
    <property type="match status" value="1"/>
</dbReference>
<dbReference type="InterPro" id="IPR003453">
    <property type="entry name" value="ABC_MlaE_roteobac"/>
</dbReference>
<dbReference type="GO" id="GO:0005548">
    <property type="term" value="F:phospholipid transporter activity"/>
    <property type="evidence" value="ECO:0007669"/>
    <property type="project" value="TreeGrafter"/>
</dbReference>
<evidence type="ECO:0000256" key="4">
    <source>
        <dbReference type="ARBA" id="ARBA00022692"/>
    </source>
</evidence>
<protein>
    <submittedName>
        <fullName evidence="8">ABC transporter permease protein</fullName>
    </submittedName>
</protein>
<dbReference type="PANTHER" id="PTHR30188:SF4">
    <property type="entry name" value="PROTEIN TRIGALACTOSYLDIACYLGLYCEROL 1, CHLOROPLASTIC"/>
    <property type="match status" value="1"/>
</dbReference>
<dbReference type="Pfam" id="PF02405">
    <property type="entry name" value="MlaE"/>
    <property type="match status" value="1"/>
</dbReference>
<dbReference type="NCBIfam" id="TIGR00056">
    <property type="entry name" value="MlaE family lipid ABC transporter permease subunit"/>
    <property type="match status" value="1"/>
</dbReference>
<evidence type="ECO:0000256" key="1">
    <source>
        <dbReference type="ARBA" id="ARBA00004141"/>
    </source>
</evidence>
<keyword evidence="9" id="KW-1185">Reference proteome</keyword>
<comment type="subcellular location">
    <subcellularLocation>
        <location evidence="1">Membrane</location>
        <topology evidence="1">Multi-pass membrane protein</topology>
    </subcellularLocation>
</comment>
<evidence type="ECO:0000256" key="3">
    <source>
        <dbReference type="ARBA" id="ARBA00022448"/>
    </source>
</evidence>
<reference evidence="8 9" key="1">
    <citation type="submission" date="2015-08" db="EMBL/GenBank/DDBJ databases">
        <authorList>
            <person name="Babu N.S."/>
            <person name="Beckwith C.J."/>
            <person name="Beseler K.G."/>
            <person name="Brison A."/>
            <person name="Carone J.V."/>
            <person name="Caskin T.P."/>
            <person name="Diamond M."/>
            <person name="Durham M.E."/>
            <person name="Foxe J.M."/>
            <person name="Go M."/>
            <person name="Henderson B.A."/>
            <person name="Jones I.B."/>
            <person name="McGettigan J.A."/>
            <person name="Micheletti S.J."/>
            <person name="Nasrallah M.E."/>
            <person name="Ortiz D."/>
            <person name="Piller C.R."/>
            <person name="Privatt S.R."/>
            <person name="Schneider S.L."/>
            <person name="Sharp S."/>
            <person name="Smith T.C."/>
            <person name="Stanton J.D."/>
            <person name="Ullery H.E."/>
            <person name="Wilson R.J."/>
            <person name="Serrano M.G."/>
            <person name="Buck G."/>
            <person name="Lee V."/>
            <person name="Wang Y."/>
            <person name="Carvalho R."/>
            <person name="Voegtly L."/>
            <person name="Shi R."/>
            <person name="Duckworth R."/>
            <person name="Johnson A."/>
            <person name="Loviza R."/>
            <person name="Walstead R."/>
            <person name="Shah Z."/>
            <person name="Kiflezghi M."/>
            <person name="Wade K."/>
            <person name="Ball S.L."/>
            <person name="Bradley K.W."/>
            <person name="Asai D.J."/>
            <person name="Bowman C.A."/>
            <person name="Russell D.A."/>
            <person name="Pope W.H."/>
            <person name="Jacobs-Sera D."/>
            <person name="Hendrix R.W."/>
            <person name="Hatfull G.F."/>
        </authorList>
    </citation>
    <scope>NUCLEOTIDE SEQUENCE [LARGE SCALE GENOMIC DNA]</scope>
    <source>
        <strain evidence="8 9">DSM 27710</strain>
    </source>
</reference>
<evidence type="ECO:0000256" key="5">
    <source>
        <dbReference type="ARBA" id="ARBA00022989"/>
    </source>
</evidence>
<name>A0A0K1PDU9_9BACT</name>
<dbReference type="STRING" id="1391653.AKJ08_1676"/>
<organism evidence="8 9">
    <name type="scientific">Vulgatibacter incomptus</name>
    <dbReference type="NCBI Taxonomy" id="1391653"/>
    <lineage>
        <taxon>Bacteria</taxon>
        <taxon>Pseudomonadati</taxon>
        <taxon>Myxococcota</taxon>
        <taxon>Myxococcia</taxon>
        <taxon>Myxococcales</taxon>
        <taxon>Cystobacterineae</taxon>
        <taxon>Vulgatibacteraceae</taxon>
        <taxon>Vulgatibacter</taxon>
    </lineage>
</organism>